<dbReference type="EMBL" id="AUSS01000032">
    <property type="protein sequence ID" value="EPZ92572.1"/>
    <property type="molecule type" value="Genomic_DNA"/>
</dbReference>
<dbReference type="PATRIC" id="fig|1355531.3.peg.1212"/>
<name>T0G979_HELPX</name>
<dbReference type="RefSeq" id="WP_021310352.1">
    <property type="nucleotide sequence ID" value="NZ_AUSS01000032.1"/>
</dbReference>
<accession>T0G979</accession>
<organism evidence="1 2">
    <name type="scientific">Helicobacter pylori UM114</name>
    <dbReference type="NCBI Taxonomy" id="1355531"/>
    <lineage>
        <taxon>Bacteria</taxon>
        <taxon>Pseudomonadati</taxon>
        <taxon>Campylobacterota</taxon>
        <taxon>Epsilonproteobacteria</taxon>
        <taxon>Campylobacterales</taxon>
        <taxon>Helicobacteraceae</taxon>
        <taxon>Helicobacter</taxon>
    </lineage>
</organism>
<dbReference type="AlphaFoldDB" id="T0G979"/>
<reference evidence="1 2" key="1">
    <citation type="journal article" date="2013" name="Genome Announc.">
        <title>Multiple genome sequences of Helicobacter pylori strains of diverse disease and antibiotic resistance backgrounds from Malaysia.</title>
        <authorList>
            <person name="Rehvathy V."/>
            <person name="Tan M.H."/>
            <person name="Gunaletchumy S.P."/>
            <person name="Teh X."/>
            <person name="Wang S."/>
            <person name="Baybayan P."/>
            <person name="Singh S."/>
            <person name="Ashby M."/>
            <person name="Kaakoush N.O."/>
            <person name="Mitchell H.M."/>
            <person name="Croft L.J."/>
            <person name="Goh K.L."/>
            <person name="Loke M.F."/>
            <person name="Vadivelu J."/>
        </authorList>
    </citation>
    <scope>NUCLEOTIDE SEQUENCE [LARGE SCALE GENOMIC DNA]</scope>
    <source>
        <strain evidence="1 2">UM114</strain>
    </source>
</reference>
<evidence type="ECO:0000313" key="2">
    <source>
        <dbReference type="Proteomes" id="UP000015605"/>
    </source>
</evidence>
<gene>
    <name evidence="1" type="ORF">N207_02165</name>
</gene>
<evidence type="ECO:0000313" key="1">
    <source>
        <dbReference type="EMBL" id="EPZ92572.1"/>
    </source>
</evidence>
<dbReference type="Proteomes" id="UP000015605">
    <property type="component" value="Unassembled WGS sequence"/>
</dbReference>
<protein>
    <submittedName>
        <fullName evidence="1">Uncharacterized protein</fullName>
    </submittedName>
</protein>
<proteinExistence type="predicted"/>
<sequence>MKNLTLFLLSVGYKKILHFLRLDSREFDFIQAVFLKRSLGGILVVGENYFKIPLISLRKWV</sequence>
<comment type="caution">
    <text evidence="1">The sequence shown here is derived from an EMBL/GenBank/DDBJ whole genome shotgun (WGS) entry which is preliminary data.</text>
</comment>